<dbReference type="EMBL" id="QKYV01000001">
    <property type="protein sequence ID" value="PZW44153.1"/>
    <property type="molecule type" value="Genomic_DNA"/>
</dbReference>
<proteinExistence type="predicted"/>
<evidence type="ECO:0000313" key="2">
    <source>
        <dbReference type="EMBL" id="PZW44153.1"/>
    </source>
</evidence>
<dbReference type="Pfam" id="PF09697">
    <property type="entry name" value="Porph_ging"/>
    <property type="match status" value="1"/>
</dbReference>
<evidence type="ECO:0000256" key="1">
    <source>
        <dbReference type="SAM" id="SignalP"/>
    </source>
</evidence>
<keyword evidence="3" id="KW-1185">Reference proteome</keyword>
<reference evidence="2 3" key="1">
    <citation type="submission" date="2018-06" db="EMBL/GenBank/DDBJ databases">
        <title>Genomic Encyclopedia of Archaeal and Bacterial Type Strains, Phase II (KMG-II): from individual species to whole genera.</title>
        <authorList>
            <person name="Goeker M."/>
        </authorList>
    </citation>
    <scope>NUCLEOTIDE SEQUENCE [LARGE SCALE GENOMIC DNA]</scope>
    <source>
        <strain evidence="2 3">DSM 15361</strain>
    </source>
</reference>
<keyword evidence="1" id="KW-0732">Signal</keyword>
<comment type="caution">
    <text evidence="2">The sequence shown here is derived from an EMBL/GenBank/DDBJ whole genome shotgun (WGS) entry which is preliminary data.</text>
</comment>
<protein>
    <submittedName>
        <fullName evidence="2">GLPGLI family protein</fullName>
    </submittedName>
</protein>
<feature type="chain" id="PRO_5016153348" evidence="1">
    <location>
        <begin position="16"/>
        <end position="248"/>
    </location>
</feature>
<accession>A0A2W7IZM4</accession>
<name>A0A2W7IZM4_9FLAO</name>
<dbReference type="NCBIfam" id="TIGR01200">
    <property type="entry name" value="GLPGLI"/>
    <property type="match status" value="1"/>
</dbReference>
<sequence length="248" mass="28167">MILFLFSLVVKFSFAQTTFNATYHVKFDKEKLQNLYKDKSNRDAMKYNMLIKTMINNAESLDYTILFNSTNAVFEPKESLTVNKNEGLSFGLGILSTINAEAKIFTSGECNEFYKKIEAGGVEALVLYPFNNFNWKLTNQSKVVNGLTVFKANGTLNKNNTLISLEAWYCKDLPYNYGPVMFNGLPGLITEIIAEEKSKKGLKYTFLLKSIEEVNKSVQKAPKETNKVISEEELNEIFAKMNSNFNPN</sequence>
<dbReference type="Proteomes" id="UP000249542">
    <property type="component" value="Unassembled WGS sequence"/>
</dbReference>
<feature type="signal peptide" evidence="1">
    <location>
        <begin position="1"/>
        <end position="15"/>
    </location>
</feature>
<dbReference type="AlphaFoldDB" id="A0A2W7IZM4"/>
<evidence type="ECO:0000313" key="3">
    <source>
        <dbReference type="Proteomes" id="UP000249542"/>
    </source>
</evidence>
<organism evidence="2 3">
    <name type="scientific">Mesonia algae</name>
    <dbReference type="NCBI Taxonomy" id="213248"/>
    <lineage>
        <taxon>Bacteria</taxon>
        <taxon>Pseudomonadati</taxon>
        <taxon>Bacteroidota</taxon>
        <taxon>Flavobacteriia</taxon>
        <taxon>Flavobacteriales</taxon>
        <taxon>Flavobacteriaceae</taxon>
        <taxon>Mesonia</taxon>
    </lineage>
</organism>
<gene>
    <name evidence="2" type="ORF">LX95_00486</name>
</gene>
<dbReference type="InterPro" id="IPR005901">
    <property type="entry name" value="GLPGLI"/>
</dbReference>